<reference evidence="2 3" key="1">
    <citation type="journal article" date="2022" name="G3 (Bethesda)">
        <title>Whole-genome sequence and methylome profiling of the almond [Prunus dulcis (Mill.) D.A. Webb] cultivar 'Nonpareil'.</title>
        <authorList>
            <person name="D'Amico-Willman K.M."/>
            <person name="Ouma W.Z."/>
            <person name="Meulia T."/>
            <person name="Sideli G.M."/>
            <person name="Gradziel T.M."/>
            <person name="Fresnedo-Ramirez J."/>
        </authorList>
    </citation>
    <scope>NUCLEOTIDE SEQUENCE [LARGE SCALE GENOMIC DNA]</scope>
    <source>
        <strain evidence="2">Clone GOH B32 T37-40</strain>
    </source>
</reference>
<comment type="caution">
    <text evidence="2">The sequence shown here is derived from an EMBL/GenBank/DDBJ whole genome shotgun (WGS) entry which is preliminary data.</text>
</comment>
<proteinExistence type="predicted"/>
<dbReference type="EMBL" id="JAJFAZ020000006">
    <property type="protein sequence ID" value="KAI5323825.1"/>
    <property type="molecule type" value="Genomic_DNA"/>
</dbReference>
<gene>
    <name evidence="2" type="ORF">L3X38_032898</name>
</gene>
<dbReference type="AlphaFoldDB" id="A0AAD4VEZ3"/>
<accession>A0AAD4VEZ3</accession>
<evidence type="ECO:0000313" key="2">
    <source>
        <dbReference type="EMBL" id="KAI5323825.1"/>
    </source>
</evidence>
<keyword evidence="3" id="KW-1185">Reference proteome</keyword>
<evidence type="ECO:0000256" key="1">
    <source>
        <dbReference type="SAM" id="MobiDB-lite"/>
    </source>
</evidence>
<protein>
    <submittedName>
        <fullName evidence="2">Uncharacterized protein</fullName>
    </submittedName>
</protein>
<organism evidence="2 3">
    <name type="scientific">Prunus dulcis</name>
    <name type="common">Almond</name>
    <name type="synonym">Amygdalus dulcis</name>
    <dbReference type="NCBI Taxonomy" id="3755"/>
    <lineage>
        <taxon>Eukaryota</taxon>
        <taxon>Viridiplantae</taxon>
        <taxon>Streptophyta</taxon>
        <taxon>Embryophyta</taxon>
        <taxon>Tracheophyta</taxon>
        <taxon>Spermatophyta</taxon>
        <taxon>Magnoliopsida</taxon>
        <taxon>eudicotyledons</taxon>
        <taxon>Gunneridae</taxon>
        <taxon>Pentapetalae</taxon>
        <taxon>rosids</taxon>
        <taxon>fabids</taxon>
        <taxon>Rosales</taxon>
        <taxon>Rosaceae</taxon>
        <taxon>Amygdaloideae</taxon>
        <taxon>Amygdaleae</taxon>
        <taxon>Prunus</taxon>
    </lineage>
</organism>
<dbReference type="Proteomes" id="UP001054821">
    <property type="component" value="Chromosome 6"/>
</dbReference>
<name>A0AAD4VEZ3_PRUDU</name>
<sequence>MGSSALYMGFSVARISLSSSKRIERHDNMFVVRPENQDPTDAATLIEDLVFPMNERPSEQGSTTNFPSEADDAQEVSNEPNDAIVAPDVSNDPNDGIGSPDVRNKPNETDDIVEDDCPLPLVEYLPSSPYVKNFIHRILGPSVAPHRQRFIAEEM</sequence>
<feature type="region of interest" description="Disordered" evidence="1">
    <location>
        <begin position="50"/>
        <end position="112"/>
    </location>
</feature>
<evidence type="ECO:0000313" key="3">
    <source>
        <dbReference type="Proteomes" id="UP001054821"/>
    </source>
</evidence>